<protein>
    <submittedName>
        <fullName evidence="1">Uncharacterized protein</fullName>
    </submittedName>
</protein>
<sequence>MAPVLGQSRSDGGDSRERLIRRRPLVWMAFRLRFLGGSKIFMFVNCTFTCDPDDWTSTITIEVDTDALYHMAACLQIGVEGLIARAAVTERQSLTRFLNLWSRLMGYMGGAAMYELVQVGNDNLTGEIIRLEGDSATIRGLVLYHFVVYEETTGRRLMVLCRKQEKCGINC</sequence>
<organism evidence="1 2">
    <name type="scientific">Oryza meyeriana var. granulata</name>
    <dbReference type="NCBI Taxonomy" id="110450"/>
    <lineage>
        <taxon>Eukaryota</taxon>
        <taxon>Viridiplantae</taxon>
        <taxon>Streptophyta</taxon>
        <taxon>Embryophyta</taxon>
        <taxon>Tracheophyta</taxon>
        <taxon>Spermatophyta</taxon>
        <taxon>Magnoliopsida</taxon>
        <taxon>Liliopsida</taxon>
        <taxon>Poales</taxon>
        <taxon>Poaceae</taxon>
        <taxon>BOP clade</taxon>
        <taxon>Oryzoideae</taxon>
        <taxon>Oryzeae</taxon>
        <taxon>Oryzinae</taxon>
        <taxon>Oryza</taxon>
        <taxon>Oryza meyeriana</taxon>
    </lineage>
</organism>
<name>A0A6G1CA83_9ORYZ</name>
<proteinExistence type="predicted"/>
<keyword evidence="2" id="KW-1185">Reference proteome</keyword>
<dbReference type="InterPro" id="IPR023366">
    <property type="entry name" value="ATP_synth_asu-like_sf"/>
</dbReference>
<dbReference type="OrthoDB" id="1676488at2759"/>
<dbReference type="Gene3D" id="2.40.30.20">
    <property type="match status" value="1"/>
</dbReference>
<reference evidence="1 2" key="1">
    <citation type="submission" date="2019-11" db="EMBL/GenBank/DDBJ databases">
        <title>Whole genome sequence of Oryza granulata.</title>
        <authorList>
            <person name="Li W."/>
        </authorList>
    </citation>
    <scope>NUCLEOTIDE SEQUENCE [LARGE SCALE GENOMIC DNA]</scope>
    <source>
        <strain evidence="2">cv. Menghai</strain>
        <tissue evidence="1">Leaf</tissue>
    </source>
</reference>
<dbReference type="AlphaFoldDB" id="A0A6G1CA83"/>
<evidence type="ECO:0000313" key="2">
    <source>
        <dbReference type="Proteomes" id="UP000479710"/>
    </source>
</evidence>
<evidence type="ECO:0000313" key="1">
    <source>
        <dbReference type="EMBL" id="KAF0897112.1"/>
    </source>
</evidence>
<gene>
    <name evidence="1" type="ORF">E2562_033663</name>
</gene>
<dbReference type="EMBL" id="SPHZ02000010">
    <property type="protein sequence ID" value="KAF0897112.1"/>
    <property type="molecule type" value="Genomic_DNA"/>
</dbReference>
<dbReference type="Proteomes" id="UP000479710">
    <property type="component" value="Unassembled WGS sequence"/>
</dbReference>
<accession>A0A6G1CA83</accession>
<comment type="caution">
    <text evidence="1">The sequence shown here is derived from an EMBL/GenBank/DDBJ whole genome shotgun (WGS) entry which is preliminary data.</text>
</comment>